<feature type="domain" description="Origin recognition complex subunit 2 RecA-like" evidence="8">
    <location>
        <begin position="373"/>
        <end position="532"/>
    </location>
</feature>
<evidence type="ECO:0000256" key="2">
    <source>
        <dbReference type="ARBA" id="ARBA00007421"/>
    </source>
</evidence>
<evidence type="ECO:0000256" key="4">
    <source>
        <dbReference type="ARBA" id="ARBA00022705"/>
    </source>
</evidence>
<dbReference type="InterPro" id="IPR007220">
    <property type="entry name" value="ORC2"/>
</dbReference>
<keyword evidence="4 6" id="KW-0235">DNA replication</keyword>
<comment type="subunit">
    <text evidence="6">Component of the origin recognition complex (ORC).</text>
</comment>
<dbReference type="Pfam" id="PF24882">
    <property type="entry name" value="WHD_ORC2"/>
    <property type="match status" value="1"/>
</dbReference>
<feature type="domain" description="Origin recognition complex subunit 2 winged-helix" evidence="9">
    <location>
        <begin position="589"/>
        <end position="645"/>
    </location>
</feature>
<keyword evidence="11" id="KW-1185">Reference proteome</keyword>
<dbReference type="PANTHER" id="PTHR14052">
    <property type="entry name" value="ORIGIN RECOGNITION COMPLEX SUBUNIT 2"/>
    <property type="match status" value="1"/>
</dbReference>
<feature type="compositionally biased region" description="Polar residues" evidence="7">
    <location>
        <begin position="144"/>
        <end position="154"/>
    </location>
</feature>
<evidence type="ECO:0000256" key="3">
    <source>
        <dbReference type="ARBA" id="ARBA00019080"/>
    </source>
</evidence>
<accession>A0A482WLA1</accession>
<dbReference type="FunCoup" id="A0A482WLA1">
    <property type="interactions" value="1780"/>
</dbReference>
<gene>
    <name evidence="10" type="ORF">LSTR_LSTR012361</name>
</gene>
<dbReference type="STRING" id="195883.A0A482WLA1"/>
<comment type="caution">
    <text evidence="10">The sequence shown here is derived from an EMBL/GenBank/DDBJ whole genome shotgun (WGS) entry which is preliminary data.</text>
</comment>
<feature type="region of interest" description="Disordered" evidence="7">
    <location>
        <begin position="39"/>
        <end position="87"/>
    </location>
</feature>
<evidence type="ECO:0000256" key="6">
    <source>
        <dbReference type="RuleBase" id="RU368084"/>
    </source>
</evidence>
<proteinExistence type="inferred from homology"/>
<dbReference type="SMR" id="A0A482WLA1"/>
<evidence type="ECO:0000313" key="11">
    <source>
        <dbReference type="Proteomes" id="UP000291343"/>
    </source>
</evidence>
<feature type="region of interest" description="Disordered" evidence="7">
    <location>
        <begin position="204"/>
        <end position="240"/>
    </location>
</feature>
<evidence type="ECO:0000256" key="7">
    <source>
        <dbReference type="SAM" id="MobiDB-lite"/>
    </source>
</evidence>
<dbReference type="Pfam" id="PF04084">
    <property type="entry name" value="RecA-like_ORC2"/>
    <property type="match status" value="1"/>
</dbReference>
<dbReference type="GO" id="GO:0003688">
    <property type="term" value="F:DNA replication origin binding"/>
    <property type="evidence" value="ECO:0007669"/>
    <property type="project" value="UniProtKB-UniRule"/>
</dbReference>
<comment type="similarity">
    <text evidence="2 6">Belongs to the ORC2 family.</text>
</comment>
<feature type="compositionally biased region" description="Polar residues" evidence="7">
    <location>
        <begin position="51"/>
        <end position="61"/>
    </location>
</feature>
<evidence type="ECO:0000259" key="8">
    <source>
        <dbReference type="Pfam" id="PF04084"/>
    </source>
</evidence>
<evidence type="ECO:0000313" key="10">
    <source>
        <dbReference type="EMBL" id="RZF34016.1"/>
    </source>
</evidence>
<keyword evidence="5 6" id="KW-0539">Nucleus</keyword>
<dbReference type="InterPro" id="IPR056773">
    <property type="entry name" value="WHD_ORC2"/>
</dbReference>
<dbReference type="Proteomes" id="UP000291343">
    <property type="component" value="Unassembled WGS sequence"/>
</dbReference>
<dbReference type="AlphaFoldDB" id="A0A482WLA1"/>
<dbReference type="PANTHER" id="PTHR14052:SF0">
    <property type="entry name" value="ORIGIN RECOGNITION COMPLEX SUBUNIT 2"/>
    <property type="match status" value="1"/>
</dbReference>
<comment type="subcellular location">
    <subcellularLocation>
        <location evidence="1 6">Nucleus</location>
    </subcellularLocation>
</comment>
<dbReference type="InParanoid" id="A0A482WLA1"/>
<feature type="region of interest" description="Disordered" evidence="7">
    <location>
        <begin position="253"/>
        <end position="299"/>
    </location>
</feature>
<feature type="region of interest" description="Disordered" evidence="7">
    <location>
        <begin position="121"/>
        <end position="157"/>
    </location>
</feature>
<evidence type="ECO:0000259" key="9">
    <source>
        <dbReference type="Pfam" id="PF24882"/>
    </source>
</evidence>
<name>A0A482WLA1_LAOST</name>
<dbReference type="GO" id="GO:0005664">
    <property type="term" value="C:nuclear origin of replication recognition complex"/>
    <property type="evidence" value="ECO:0007669"/>
    <property type="project" value="UniProtKB-UniRule"/>
</dbReference>
<sequence>MTITGMKYQEKRRERENVVVDFIDDSEVNHVVTIDERLKMGDRMKHKQLGSGKSDTESSPLATKRKRRMNKNKENDSDEDDPDDYDLRKELRPAALFEDGDVAGKQMFGFHTPKKRNAMMEKAKLSATKTTPTSIKHSPRLKNTPRTPQVTGVTPRTRRSILAQKEAPQSAVSYSSPGCFKQASLTADRRNPLAKSRRSILWNDDNIKETSSPRAKTVLKEQNCDSRPQDSKVPPSTPYNIRNRLKSKIAAKVMDNDSEESDVDLPSSDSDSDKKSSDSSSSSDDSDDDNGEKVSVEAGKLNRVYSDSTRKKGRDLTYAISVDDYFSSTSSKKNKTSNHTLSKLKSPRINEDQLAKLLKRSHSQCSHTTALQSLQKLCLSQHNFDSWCFYLREGFSVLLYGLGSKKFILDEFHKKVLAHEHVLVINGFFPGLSTKEIVDSLTELMNIKDIPTHLNEVVEALEISLSRKSSPDIFLIVHNLDGVMLQSDKAQSFLSSLARLPKCHLLASIDHINAPLMWDDKKLSNYNFIWEDSTSYNPYFDETSFENSLLVKNTGGLVLSSLKSVYQSLTKNGKDIFKLLVEDHIANKKNKKYTGFGFSELYWKCRDNFLVSTDLALRSQLTEFLDHQILKWRKDSDHLFIPIDSAVLEQFGSYIEEQGI</sequence>
<evidence type="ECO:0000256" key="5">
    <source>
        <dbReference type="ARBA" id="ARBA00023242"/>
    </source>
</evidence>
<feature type="compositionally biased region" description="Basic and acidic residues" evidence="7">
    <location>
        <begin position="218"/>
        <end position="230"/>
    </location>
</feature>
<dbReference type="EMBL" id="QKKF02032971">
    <property type="protein sequence ID" value="RZF34016.1"/>
    <property type="molecule type" value="Genomic_DNA"/>
</dbReference>
<feature type="compositionally biased region" description="Polar residues" evidence="7">
    <location>
        <begin position="127"/>
        <end position="136"/>
    </location>
</feature>
<dbReference type="OrthoDB" id="20198at2759"/>
<comment type="function">
    <text evidence="6">Component of the origin recognition complex (ORC) that binds origins of replication. DNA-binding is ATP-dependent. ORC is required to assemble the pre-replication complex necessary to initiate DNA replication.</text>
</comment>
<dbReference type="InterPro" id="IPR056772">
    <property type="entry name" value="RecA-like_ORC2"/>
</dbReference>
<evidence type="ECO:0000256" key="1">
    <source>
        <dbReference type="ARBA" id="ARBA00004123"/>
    </source>
</evidence>
<organism evidence="10 11">
    <name type="scientific">Laodelphax striatellus</name>
    <name type="common">Small brown planthopper</name>
    <name type="synonym">Delphax striatella</name>
    <dbReference type="NCBI Taxonomy" id="195883"/>
    <lineage>
        <taxon>Eukaryota</taxon>
        <taxon>Metazoa</taxon>
        <taxon>Ecdysozoa</taxon>
        <taxon>Arthropoda</taxon>
        <taxon>Hexapoda</taxon>
        <taxon>Insecta</taxon>
        <taxon>Pterygota</taxon>
        <taxon>Neoptera</taxon>
        <taxon>Paraneoptera</taxon>
        <taxon>Hemiptera</taxon>
        <taxon>Auchenorrhyncha</taxon>
        <taxon>Fulgoroidea</taxon>
        <taxon>Delphacidae</taxon>
        <taxon>Criomorphinae</taxon>
        <taxon>Laodelphax</taxon>
    </lineage>
</organism>
<dbReference type="GO" id="GO:0006260">
    <property type="term" value="P:DNA replication"/>
    <property type="evidence" value="ECO:0007669"/>
    <property type="project" value="UniProtKB-UniRule"/>
</dbReference>
<reference evidence="10 11" key="1">
    <citation type="journal article" date="2017" name="Gigascience">
        <title>Genome sequence of the small brown planthopper, Laodelphax striatellus.</title>
        <authorList>
            <person name="Zhu J."/>
            <person name="Jiang F."/>
            <person name="Wang X."/>
            <person name="Yang P."/>
            <person name="Bao Y."/>
            <person name="Zhao W."/>
            <person name="Wang W."/>
            <person name="Lu H."/>
            <person name="Wang Q."/>
            <person name="Cui N."/>
            <person name="Li J."/>
            <person name="Chen X."/>
            <person name="Luo L."/>
            <person name="Yu J."/>
            <person name="Kang L."/>
            <person name="Cui F."/>
        </authorList>
    </citation>
    <scope>NUCLEOTIDE SEQUENCE [LARGE SCALE GENOMIC DNA]</scope>
    <source>
        <strain evidence="10">Lst14</strain>
    </source>
</reference>
<protein>
    <recommendedName>
        <fullName evidence="3 6">Origin recognition complex subunit 2</fullName>
    </recommendedName>
</protein>